<protein>
    <submittedName>
        <fullName evidence="1">Sel1 domain protein repeat-containing protein</fullName>
    </submittedName>
</protein>
<reference evidence="1 2" key="1">
    <citation type="journal article" date="2012" name="Stand. Genomic Sci.">
        <title>Complete genome sequence of Terriglobus saanensis type strain SP1PR4(T), an Acidobacteria from tundra soil.</title>
        <authorList>
            <person name="Rawat S.R."/>
            <person name="Mannisto M.K."/>
            <person name="Starovoytov V."/>
            <person name="Goodwin L."/>
            <person name="Nolan M."/>
            <person name="Hauser L."/>
            <person name="Land M."/>
            <person name="Davenport K.W."/>
            <person name="Woyke T."/>
            <person name="Haggblom M.M."/>
        </authorList>
    </citation>
    <scope>NUCLEOTIDE SEQUENCE</scope>
    <source>
        <strain evidence="2">ATCC BAA-1853 / DSM 23119 / SP1PR4</strain>
    </source>
</reference>
<dbReference type="Pfam" id="PF08238">
    <property type="entry name" value="Sel1"/>
    <property type="match status" value="6"/>
</dbReference>
<dbReference type="PANTHER" id="PTHR11102">
    <property type="entry name" value="SEL-1-LIKE PROTEIN"/>
    <property type="match status" value="1"/>
</dbReference>
<proteinExistence type="predicted"/>
<dbReference type="InterPro" id="IPR006597">
    <property type="entry name" value="Sel1-like"/>
</dbReference>
<dbReference type="AlphaFoldDB" id="E8V4C3"/>
<dbReference type="Gene3D" id="1.25.40.10">
    <property type="entry name" value="Tetratricopeptide repeat domain"/>
    <property type="match status" value="1"/>
</dbReference>
<sequence>MPSSDSVLIPPRWVVQIRTKRVTTDELRDMLVRNPSDAARWIETAAKAEMVAAQIVWGQLLLDGRGVERDPTAAFGWFQKAAAQGNVEARNMVGRCYEQGWGVAVDFNRATELFENAAVAGYAWGQVNFAQMLMRKGDAANRPRCFALFKAAAESGTSKVNLKAMNSLARFLEEGWAGPRDLAGAAFWYLKAAQLGDHWAQYNLATIFFSQGHHKTADELIRNAIAISDNGFRRRIAPLLLERPELMLRQLGLNALERCAAGNVPEDLYAYGLALDQGVAGPRDSHKAIRLFKAAAAKGDALACARLRPQARMARFWLQLHTHIRLVTTRVAISMFHNTNPSKEIS</sequence>
<keyword evidence="2" id="KW-1185">Reference proteome</keyword>
<dbReference type="SUPFAM" id="SSF81901">
    <property type="entry name" value="HCP-like"/>
    <property type="match status" value="3"/>
</dbReference>
<dbReference type="STRING" id="401053.AciPR4_2911"/>
<dbReference type="KEGG" id="tsa:AciPR4_2911"/>
<dbReference type="InterPro" id="IPR050767">
    <property type="entry name" value="Sel1_AlgK"/>
</dbReference>
<dbReference type="EMBL" id="CP002467">
    <property type="protein sequence ID" value="ADV83672.1"/>
    <property type="molecule type" value="Genomic_DNA"/>
</dbReference>
<dbReference type="InterPro" id="IPR011990">
    <property type="entry name" value="TPR-like_helical_dom_sf"/>
</dbReference>
<gene>
    <name evidence="1" type="ordered locus">AciPR4_2911</name>
</gene>
<dbReference type="eggNOG" id="COG0790">
    <property type="taxonomic scope" value="Bacteria"/>
</dbReference>
<evidence type="ECO:0000313" key="1">
    <source>
        <dbReference type="EMBL" id="ADV83672.1"/>
    </source>
</evidence>
<dbReference type="SMART" id="SM00671">
    <property type="entry name" value="SEL1"/>
    <property type="match status" value="5"/>
</dbReference>
<dbReference type="PANTHER" id="PTHR11102:SF160">
    <property type="entry name" value="ERAD-ASSOCIATED E3 UBIQUITIN-PROTEIN LIGASE COMPONENT HRD3"/>
    <property type="match status" value="1"/>
</dbReference>
<dbReference type="HOGENOM" id="CLU_000288_36_4_0"/>
<organism evidence="1 2">
    <name type="scientific">Terriglobus saanensis (strain ATCC BAA-1853 / DSM 23119 / SP1PR4)</name>
    <dbReference type="NCBI Taxonomy" id="401053"/>
    <lineage>
        <taxon>Bacteria</taxon>
        <taxon>Pseudomonadati</taxon>
        <taxon>Acidobacteriota</taxon>
        <taxon>Terriglobia</taxon>
        <taxon>Terriglobales</taxon>
        <taxon>Acidobacteriaceae</taxon>
        <taxon>Terriglobus</taxon>
    </lineage>
</organism>
<accession>E8V4C3</accession>
<dbReference type="Proteomes" id="UP000006844">
    <property type="component" value="Chromosome"/>
</dbReference>
<dbReference type="RefSeq" id="WP_013569404.1">
    <property type="nucleotide sequence ID" value="NC_014963.1"/>
</dbReference>
<evidence type="ECO:0000313" key="2">
    <source>
        <dbReference type="Proteomes" id="UP000006844"/>
    </source>
</evidence>
<name>E8V4C3_TERSS</name>